<sequence length="53" mass="6190">MHWVLFELRGNDGFYEMNCSEKLVTISYKGIYAVFKQNAILYHVMVLSNMDVA</sequence>
<protein>
    <submittedName>
        <fullName evidence="1">Uncharacterized protein</fullName>
    </submittedName>
</protein>
<keyword evidence="2" id="KW-1185">Reference proteome</keyword>
<reference evidence="1 2" key="1">
    <citation type="submission" date="2012-12" db="EMBL/GenBank/DDBJ databases">
        <title>Genome Assembly of Photobacterium sp. AK15.</title>
        <authorList>
            <person name="Khatri I."/>
            <person name="Vaidya B."/>
            <person name="Srinivas T.N.R."/>
            <person name="Subramanian S."/>
            <person name="Pinnaka A."/>
        </authorList>
    </citation>
    <scope>NUCLEOTIDE SEQUENCE [LARGE SCALE GENOMIC DNA]</scope>
    <source>
        <strain evidence="1 2">AK15</strain>
    </source>
</reference>
<organism evidence="1 2">
    <name type="scientific">Photobacterium marinum</name>
    <dbReference type="NCBI Taxonomy" id="1056511"/>
    <lineage>
        <taxon>Bacteria</taxon>
        <taxon>Pseudomonadati</taxon>
        <taxon>Pseudomonadota</taxon>
        <taxon>Gammaproteobacteria</taxon>
        <taxon>Vibrionales</taxon>
        <taxon>Vibrionaceae</taxon>
        <taxon>Photobacterium</taxon>
    </lineage>
</organism>
<proteinExistence type="predicted"/>
<name>L8JH39_9GAMM</name>
<accession>L8JH39</accession>
<dbReference type="PATRIC" id="fig|1056511.3.peg.1347"/>
<dbReference type="Proteomes" id="UP000011134">
    <property type="component" value="Unassembled WGS sequence"/>
</dbReference>
<evidence type="ECO:0000313" key="1">
    <source>
        <dbReference type="EMBL" id="ELR66819.1"/>
    </source>
</evidence>
<gene>
    <name evidence="1" type="ORF">C942_04518</name>
</gene>
<comment type="caution">
    <text evidence="1">The sequence shown here is derived from an EMBL/GenBank/DDBJ whole genome shotgun (WGS) entry which is preliminary data.</text>
</comment>
<dbReference type="EMBL" id="AMZO01000006">
    <property type="protein sequence ID" value="ELR66819.1"/>
    <property type="molecule type" value="Genomic_DNA"/>
</dbReference>
<evidence type="ECO:0000313" key="2">
    <source>
        <dbReference type="Proteomes" id="UP000011134"/>
    </source>
</evidence>
<dbReference type="AlphaFoldDB" id="L8JH39"/>